<evidence type="ECO:0000313" key="2">
    <source>
        <dbReference type="EMBL" id="CAA0386945.1"/>
    </source>
</evidence>
<feature type="compositionally biased region" description="Low complexity" evidence="1">
    <location>
        <begin position="59"/>
        <end position="77"/>
    </location>
</feature>
<dbReference type="AlphaFoldDB" id="A0A5S9XLK0"/>
<evidence type="ECO:0000256" key="1">
    <source>
        <dbReference type="SAM" id="MobiDB-lite"/>
    </source>
</evidence>
<evidence type="ECO:0000313" key="3">
    <source>
        <dbReference type="Proteomes" id="UP000434276"/>
    </source>
</evidence>
<sequence>MSQQPPAVGVSPSHAYPAEGPPKDAYPPPGQPYPQQGYPPPQGYPQQGYPPQGYPPQGYPEQGYPQQGYPPQQQQQQKHSPGMLEGCADLSVRYNSNLRTEVLLLCAVAVSWTLASEWRSPLEAAKLVYTDDLISFSFVSLQT</sequence>
<protein>
    <recommendedName>
        <fullName evidence="4">Rhodopsin</fullName>
    </recommendedName>
</protein>
<organism evidence="2 3">
    <name type="scientific">Arabidopsis thaliana</name>
    <name type="common">Mouse-ear cress</name>
    <dbReference type="NCBI Taxonomy" id="3702"/>
    <lineage>
        <taxon>Eukaryota</taxon>
        <taxon>Viridiplantae</taxon>
        <taxon>Streptophyta</taxon>
        <taxon>Embryophyta</taxon>
        <taxon>Tracheophyta</taxon>
        <taxon>Spermatophyta</taxon>
        <taxon>Magnoliopsida</taxon>
        <taxon>eudicotyledons</taxon>
        <taxon>Gunneridae</taxon>
        <taxon>Pentapetalae</taxon>
        <taxon>rosids</taxon>
        <taxon>malvids</taxon>
        <taxon>Brassicales</taxon>
        <taxon>Brassicaceae</taxon>
        <taxon>Camelineae</taxon>
        <taxon>Arabidopsis</taxon>
    </lineage>
</organism>
<dbReference type="PRINTS" id="PR00239">
    <property type="entry name" value="RHODOPSNTAIL"/>
</dbReference>
<proteinExistence type="predicted"/>
<name>A0A5S9XLK0_ARATH</name>
<dbReference type="Proteomes" id="UP000434276">
    <property type="component" value="Unassembled WGS sequence"/>
</dbReference>
<dbReference type="OrthoDB" id="10556708at2759"/>
<gene>
    <name evidence="2" type="ORF">C24_LOCUS15977</name>
</gene>
<reference evidence="2 3" key="1">
    <citation type="submission" date="2019-12" db="EMBL/GenBank/DDBJ databases">
        <authorList>
            <person name="Jiao W.-B."/>
            <person name="Schneeberger K."/>
        </authorList>
    </citation>
    <scope>NUCLEOTIDE SEQUENCE [LARGE SCALE GENOMIC DNA]</scope>
    <source>
        <strain evidence="3">cv. C24</strain>
    </source>
</reference>
<dbReference type="EMBL" id="CACSHJ010000089">
    <property type="protein sequence ID" value="CAA0386945.1"/>
    <property type="molecule type" value="Genomic_DNA"/>
</dbReference>
<evidence type="ECO:0008006" key="4">
    <source>
        <dbReference type="Google" id="ProtNLM"/>
    </source>
</evidence>
<accession>A0A5S9XLK0</accession>
<feature type="compositionally biased region" description="Pro residues" evidence="1">
    <location>
        <begin position="24"/>
        <end position="43"/>
    </location>
</feature>
<feature type="region of interest" description="Disordered" evidence="1">
    <location>
        <begin position="1"/>
        <end position="83"/>
    </location>
</feature>